<reference evidence="7 8" key="1">
    <citation type="submission" date="2021-04" db="EMBL/GenBank/DDBJ databases">
        <authorList>
            <person name="Ivanova A."/>
        </authorList>
    </citation>
    <scope>NUCLEOTIDE SEQUENCE [LARGE SCALE GENOMIC DNA]</scope>
    <source>
        <strain evidence="7 8">G18</strain>
    </source>
</reference>
<dbReference type="PANTHER" id="PTHR43471">
    <property type="entry name" value="ABC TRANSPORTER PERMEASE"/>
    <property type="match status" value="1"/>
</dbReference>
<evidence type="ECO:0000256" key="4">
    <source>
        <dbReference type="ARBA" id="ARBA00023136"/>
    </source>
</evidence>
<evidence type="ECO:0000256" key="2">
    <source>
        <dbReference type="ARBA" id="ARBA00022692"/>
    </source>
</evidence>
<dbReference type="Proteomes" id="UP000676565">
    <property type="component" value="Unassembled WGS sequence"/>
</dbReference>
<keyword evidence="8" id="KW-1185">Reference proteome</keyword>
<dbReference type="PANTHER" id="PTHR43471:SF3">
    <property type="entry name" value="ABC TRANSPORTER PERMEASE PROTEIN NATB"/>
    <property type="match status" value="1"/>
</dbReference>
<dbReference type="Pfam" id="PF12698">
    <property type="entry name" value="ABC2_membrane_3"/>
    <property type="match status" value="1"/>
</dbReference>
<proteinExistence type="predicted"/>
<comment type="caution">
    <text evidence="7">The sequence shown here is derived from an EMBL/GenBank/DDBJ whole genome shotgun (WGS) entry which is preliminary data.</text>
</comment>
<feature type="transmembrane region" description="Helical" evidence="5">
    <location>
        <begin position="353"/>
        <end position="370"/>
    </location>
</feature>
<dbReference type="RefSeq" id="WP_210659547.1">
    <property type="nucleotide sequence ID" value="NZ_JAGKQQ010000001.1"/>
</dbReference>
<keyword evidence="4 5" id="KW-0472">Membrane</keyword>
<accession>A0ABS5BZ97</accession>
<gene>
    <name evidence="7" type="ORF">J8F10_27705</name>
</gene>
<feature type="domain" description="ABC-2 type transporter transmembrane" evidence="6">
    <location>
        <begin position="21"/>
        <end position="399"/>
    </location>
</feature>
<comment type="subcellular location">
    <subcellularLocation>
        <location evidence="1">Membrane</location>
        <topology evidence="1">Multi-pass membrane protein</topology>
    </subcellularLocation>
</comment>
<evidence type="ECO:0000313" key="8">
    <source>
        <dbReference type="Proteomes" id="UP000676565"/>
    </source>
</evidence>
<evidence type="ECO:0000256" key="3">
    <source>
        <dbReference type="ARBA" id="ARBA00022989"/>
    </source>
</evidence>
<evidence type="ECO:0000313" key="7">
    <source>
        <dbReference type="EMBL" id="MBP3959047.1"/>
    </source>
</evidence>
<dbReference type="InterPro" id="IPR013525">
    <property type="entry name" value="ABC2_TM"/>
</dbReference>
<dbReference type="EMBL" id="JAGKQQ010000001">
    <property type="protein sequence ID" value="MBP3959047.1"/>
    <property type="molecule type" value="Genomic_DNA"/>
</dbReference>
<evidence type="ECO:0000259" key="6">
    <source>
        <dbReference type="Pfam" id="PF12698"/>
    </source>
</evidence>
<feature type="transmembrane region" description="Helical" evidence="5">
    <location>
        <begin position="24"/>
        <end position="46"/>
    </location>
</feature>
<feature type="transmembrane region" description="Helical" evidence="5">
    <location>
        <begin position="225"/>
        <end position="247"/>
    </location>
</feature>
<protein>
    <submittedName>
        <fullName evidence="7">ABC transporter permease</fullName>
    </submittedName>
</protein>
<feature type="transmembrane region" description="Helical" evidence="5">
    <location>
        <begin position="314"/>
        <end position="341"/>
    </location>
</feature>
<evidence type="ECO:0000256" key="1">
    <source>
        <dbReference type="ARBA" id="ARBA00004141"/>
    </source>
</evidence>
<name>A0ABS5BZ97_9BACT</name>
<keyword evidence="3 5" id="KW-1133">Transmembrane helix</keyword>
<sequence>MRWSVVRLIAAREVRDQLRDRRTLFLILGLPVLMYPLFVGVGVLFVTALKEKKLVVGLVGTEHLPRAEPDVSPLLGGAGGAAHRMRTYPPLLGPHGQVAPADATTALDSAPLTARPLDAATDEELAAHLASRRADAVVVIDPDAAAKLDRGERPTVRVLGRDGEENSKLAVQRVTAVLHKWADDVKGARFARRGLPPDFDKPIEIRDPQSEKTSEKKIADDLRDMLVKVIPFLLVMWMLTGAIYPAIDMTAGEKERGTMETLLISPAERTEIVAGKFLATTCFSFGTAMWNVALMLVAVAVAPLVAPGLFGHGLISLSGLAACILAAIPLAMLFAALALALGIFARSTKEGNYYMVPLFFAVLPLAYWSMTPGIELDGFTRWVPMANALLFQQRLMSVRPDAFPWLHAPAVFGSLSLCVALALYAAVRQFHREGVLFRESEAGSKGGWSLFGKK</sequence>
<evidence type="ECO:0000256" key="5">
    <source>
        <dbReference type="SAM" id="Phobius"/>
    </source>
</evidence>
<organism evidence="7 8">
    <name type="scientific">Gemmata palustris</name>
    <dbReference type="NCBI Taxonomy" id="2822762"/>
    <lineage>
        <taxon>Bacteria</taxon>
        <taxon>Pseudomonadati</taxon>
        <taxon>Planctomycetota</taxon>
        <taxon>Planctomycetia</taxon>
        <taxon>Gemmatales</taxon>
        <taxon>Gemmataceae</taxon>
        <taxon>Gemmata</taxon>
    </lineage>
</organism>
<feature type="transmembrane region" description="Helical" evidence="5">
    <location>
        <begin position="277"/>
        <end position="302"/>
    </location>
</feature>
<feature type="transmembrane region" description="Helical" evidence="5">
    <location>
        <begin position="405"/>
        <end position="427"/>
    </location>
</feature>
<keyword evidence="2 5" id="KW-0812">Transmembrane</keyword>